<name>H1S7Y7_9BURK</name>
<feature type="transmembrane region" description="Helical" evidence="3">
    <location>
        <begin position="170"/>
        <end position="191"/>
    </location>
</feature>
<organism evidence="4 5">
    <name type="scientific">Cupriavidus basilensis OR16</name>
    <dbReference type="NCBI Taxonomy" id="1127483"/>
    <lineage>
        <taxon>Bacteria</taxon>
        <taxon>Pseudomonadati</taxon>
        <taxon>Pseudomonadota</taxon>
        <taxon>Betaproteobacteria</taxon>
        <taxon>Burkholderiales</taxon>
        <taxon>Burkholderiaceae</taxon>
        <taxon>Cupriavidus</taxon>
    </lineage>
</organism>
<evidence type="ECO:0000313" key="5">
    <source>
        <dbReference type="Proteomes" id="UP000005808"/>
    </source>
</evidence>
<dbReference type="PATRIC" id="fig|1127483.3.peg.4094"/>
<dbReference type="Gene3D" id="1.20.1250.20">
    <property type="entry name" value="MFS general substrate transporter like domains"/>
    <property type="match status" value="2"/>
</dbReference>
<dbReference type="Proteomes" id="UP000005808">
    <property type="component" value="Unassembled WGS sequence"/>
</dbReference>
<evidence type="ECO:0000313" key="4">
    <source>
        <dbReference type="EMBL" id="EHP41386.1"/>
    </source>
</evidence>
<dbReference type="PANTHER" id="PTHR11328:SF24">
    <property type="entry name" value="MAJOR FACILITATOR SUPERFAMILY (MFS) PROFILE DOMAIN-CONTAINING PROTEIN"/>
    <property type="match status" value="1"/>
</dbReference>
<gene>
    <name evidence="4" type="ORF">OR16_20407</name>
</gene>
<feature type="region of interest" description="Disordered" evidence="2">
    <location>
        <begin position="1"/>
        <end position="23"/>
    </location>
</feature>
<protein>
    <submittedName>
        <fullName evidence="4">Sugar glycoside-pentoside-hexuronide (GPH):cation symporter family protein</fullName>
    </submittedName>
</protein>
<feature type="transmembrane region" description="Helical" evidence="3">
    <location>
        <begin position="441"/>
        <end position="463"/>
    </location>
</feature>
<dbReference type="CDD" id="cd17332">
    <property type="entry name" value="MFS_MelB_like"/>
    <property type="match status" value="1"/>
</dbReference>
<dbReference type="EMBL" id="AHJE01000049">
    <property type="protein sequence ID" value="EHP41386.1"/>
    <property type="molecule type" value="Genomic_DNA"/>
</dbReference>
<evidence type="ECO:0000256" key="2">
    <source>
        <dbReference type="SAM" id="MobiDB-lite"/>
    </source>
</evidence>
<feature type="transmembrane region" description="Helical" evidence="3">
    <location>
        <begin position="304"/>
        <end position="324"/>
    </location>
</feature>
<dbReference type="InterPro" id="IPR039672">
    <property type="entry name" value="MFS_2"/>
</dbReference>
<feature type="transmembrane region" description="Helical" evidence="3">
    <location>
        <begin position="133"/>
        <end position="158"/>
    </location>
</feature>
<dbReference type="InterPro" id="IPR001927">
    <property type="entry name" value="Na/Gal_symport"/>
</dbReference>
<reference evidence="4 5" key="1">
    <citation type="journal article" date="2012" name="J. Bacteriol.">
        <title>De Novo Genome Project of Cupriavidus basilensis OR16.</title>
        <authorList>
            <person name="Cserhati M."/>
            <person name="Kriszt B."/>
            <person name="Szoboszlay S."/>
            <person name="Toth A."/>
            <person name="Szabo I."/>
            <person name="Tancsics A."/>
            <person name="Nagy I."/>
            <person name="Horvath B."/>
            <person name="Nagy I."/>
            <person name="Kukolya J."/>
        </authorList>
    </citation>
    <scope>NUCLEOTIDE SEQUENCE [LARGE SCALE GENOMIC DNA]</scope>
    <source>
        <strain evidence="4 5">OR16</strain>
    </source>
</reference>
<dbReference type="InterPro" id="IPR036259">
    <property type="entry name" value="MFS_trans_sf"/>
</dbReference>
<dbReference type="RefSeq" id="WP_006159532.1">
    <property type="nucleotide sequence ID" value="NZ_AHJE01000049.1"/>
</dbReference>
<dbReference type="OrthoDB" id="181905at2"/>
<feature type="transmembrane region" description="Helical" evidence="3">
    <location>
        <begin position="270"/>
        <end position="292"/>
    </location>
</feature>
<feature type="transmembrane region" description="Helical" evidence="3">
    <location>
        <begin position="67"/>
        <end position="86"/>
    </location>
</feature>
<evidence type="ECO:0000256" key="1">
    <source>
        <dbReference type="ARBA" id="ARBA00009617"/>
    </source>
</evidence>
<feature type="transmembrane region" description="Helical" evidence="3">
    <location>
        <begin position="203"/>
        <end position="225"/>
    </location>
</feature>
<comment type="caution">
    <text evidence="4">The sequence shown here is derived from an EMBL/GenBank/DDBJ whole genome shotgun (WGS) entry which is preliminary data.</text>
</comment>
<dbReference type="NCBIfam" id="TIGR00792">
    <property type="entry name" value="gph"/>
    <property type="match status" value="1"/>
</dbReference>
<accession>H1S7Y7</accession>
<keyword evidence="3" id="KW-0472">Membrane</keyword>
<feature type="transmembrane region" description="Helical" evidence="3">
    <location>
        <begin position="107"/>
        <end position="127"/>
    </location>
</feature>
<proteinExistence type="inferred from homology"/>
<dbReference type="SUPFAM" id="SSF103473">
    <property type="entry name" value="MFS general substrate transporter"/>
    <property type="match status" value="1"/>
</dbReference>
<evidence type="ECO:0000256" key="3">
    <source>
        <dbReference type="SAM" id="Phobius"/>
    </source>
</evidence>
<comment type="similarity">
    <text evidence="1">Belongs to the sodium:galactoside symporter (TC 2.A.2) family.</text>
</comment>
<feature type="transmembrane region" description="Helical" evidence="3">
    <location>
        <begin position="399"/>
        <end position="421"/>
    </location>
</feature>
<keyword evidence="3" id="KW-0812">Transmembrane</keyword>
<dbReference type="GO" id="GO:0005886">
    <property type="term" value="C:plasma membrane"/>
    <property type="evidence" value="ECO:0007669"/>
    <property type="project" value="TreeGrafter"/>
</dbReference>
<dbReference type="GO" id="GO:0006814">
    <property type="term" value="P:sodium ion transport"/>
    <property type="evidence" value="ECO:0007669"/>
    <property type="project" value="InterPro"/>
</dbReference>
<feature type="transmembrane region" description="Helical" evidence="3">
    <location>
        <begin position="331"/>
        <end position="349"/>
    </location>
</feature>
<dbReference type="GO" id="GO:0015293">
    <property type="term" value="F:symporter activity"/>
    <property type="evidence" value="ECO:0007669"/>
    <property type="project" value="InterPro"/>
</dbReference>
<dbReference type="AlphaFoldDB" id="H1S7Y7"/>
<dbReference type="GO" id="GO:0008643">
    <property type="term" value="P:carbohydrate transport"/>
    <property type="evidence" value="ECO:0007669"/>
    <property type="project" value="InterPro"/>
</dbReference>
<dbReference type="Pfam" id="PF13347">
    <property type="entry name" value="MFS_2"/>
    <property type="match status" value="1"/>
</dbReference>
<feature type="transmembrane region" description="Helical" evidence="3">
    <location>
        <begin position="355"/>
        <end position="378"/>
    </location>
</feature>
<keyword evidence="3" id="KW-1133">Transmembrane helix</keyword>
<dbReference type="PANTHER" id="PTHR11328">
    <property type="entry name" value="MAJOR FACILITATOR SUPERFAMILY DOMAIN-CONTAINING PROTEIN"/>
    <property type="match status" value="1"/>
</dbReference>
<sequence length="484" mass="52696">MATPSSSALPQRRTLKTGSTLEAGGPAQAPLGWRHRLGYGAGDFGCNLYWQAITLFLYFYYTDVLGIAPAIAGLSVAIASAYDAFADPIMGSIVDRTQSRRGRYRPYMLFGAVPLALSFGAMFYVPPASGTALVIYATLSHILMRTLYTVVNLPYLAMTASMTSDSAERATLAGVRMMFAAGAGISVAMFLPKAVSLLTGKVAQPYFVVAVLIGLLATLTILLCVRNTRENTAGMTRNPAKAHRSVLSRTIRDFVRFWGMLRRNGPLARVLGAIVVAAVALTMFSKCLLYWFKYGLQRPDMTSVALVLSVVMLALFAPFWVWVARRFSKRSAWMAGSAIAATGYLGFWLNTNPDMQVVLGWIALIGVGTASFAINYWAMLPDTVEFNEWKFGERNEATIAGFAAFSHKAALAVNAILLGQILQWAGFVANKPLDASALASIKAAMCLIPVAGVLCSVLLLWKYPITPAFHRRMVDEIARRRQHP</sequence>